<dbReference type="AlphaFoldDB" id="A0AAW1K500"/>
<keyword evidence="2" id="KW-1185">Reference proteome</keyword>
<evidence type="ECO:0008006" key="3">
    <source>
        <dbReference type="Google" id="ProtNLM"/>
    </source>
</evidence>
<sequence length="110" mass="13181">MAFRFELQRTTEVGWPKINLYCLRLYPCRKRHFDVQDTPHMLANLLNDCKELREHFKEFQIQIEGRRGNKATDVLAKHTRRWDFVSREGSLLQHPVWLITTLLCDIVKLS</sequence>
<evidence type="ECO:0000313" key="2">
    <source>
        <dbReference type="Proteomes" id="UP001443914"/>
    </source>
</evidence>
<protein>
    <recommendedName>
        <fullName evidence="3">RNase H type-1 domain-containing protein</fullName>
    </recommendedName>
</protein>
<organism evidence="1 2">
    <name type="scientific">Saponaria officinalis</name>
    <name type="common">Common soapwort</name>
    <name type="synonym">Lychnis saponaria</name>
    <dbReference type="NCBI Taxonomy" id="3572"/>
    <lineage>
        <taxon>Eukaryota</taxon>
        <taxon>Viridiplantae</taxon>
        <taxon>Streptophyta</taxon>
        <taxon>Embryophyta</taxon>
        <taxon>Tracheophyta</taxon>
        <taxon>Spermatophyta</taxon>
        <taxon>Magnoliopsida</taxon>
        <taxon>eudicotyledons</taxon>
        <taxon>Gunneridae</taxon>
        <taxon>Pentapetalae</taxon>
        <taxon>Caryophyllales</taxon>
        <taxon>Caryophyllaceae</taxon>
        <taxon>Caryophylleae</taxon>
        <taxon>Saponaria</taxon>
    </lineage>
</organism>
<gene>
    <name evidence="1" type="ORF">RND81_06G097000</name>
</gene>
<comment type="caution">
    <text evidence="1">The sequence shown here is derived from an EMBL/GenBank/DDBJ whole genome shotgun (WGS) entry which is preliminary data.</text>
</comment>
<dbReference type="EMBL" id="JBDFQZ010000006">
    <property type="protein sequence ID" value="KAK9714474.1"/>
    <property type="molecule type" value="Genomic_DNA"/>
</dbReference>
<reference evidence="1" key="1">
    <citation type="submission" date="2024-03" db="EMBL/GenBank/DDBJ databases">
        <title>WGS assembly of Saponaria officinalis var. Norfolk2.</title>
        <authorList>
            <person name="Jenkins J."/>
            <person name="Shu S."/>
            <person name="Grimwood J."/>
            <person name="Barry K."/>
            <person name="Goodstein D."/>
            <person name="Schmutz J."/>
            <person name="Leebens-Mack J."/>
            <person name="Osbourn A."/>
        </authorList>
    </citation>
    <scope>NUCLEOTIDE SEQUENCE [LARGE SCALE GENOMIC DNA]</scope>
    <source>
        <strain evidence="1">JIC</strain>
    </source>
</reference>
<dbReference type="Proteomes" id="UP001443914">
    <property type="component" value="Unassembled WGS sequence"/>
</dbReference>
<name>A0AAW1K500_SAPOF</name>
<proteinExistence type="predicted"/>
<evidence type="ECO:0000313" key="1">
    <source>
        <dbReference type="EMBL" id="KAK9714474.1"/>
    </source>
</evidence>
<accession>A0AAW1K500</accession>